<keyword evidence="1 2" id="KW-0732">Signal</keyword>
<evidence type="ECO:0000256" key="2">
    <source>
        <dbReference type="SAM" id="SignalP"/>
    </source>
</evidence>
<protein>
    <submittedName>
        <fullName evidence="3">Extracellular solute-binding protein</fullName>
    </submittedName>
</protein>
<proteinExistence type="predicted"/>
<dbReference type="SUPFAM" id="SSF53850">
    <property type="entry name" value="Periplasmic binding protein-like II"/>
    <property type="match status" value="1"/>
</dbReference>
<evidence type="ECO:0000313" key="4">
    <source>
        <dbReference type="Proteomes" id="UP000608071"/>
    </source>
</evidence>
<evidence type="ECO:0000256" key="1">
    <source>
        <dbReference type="ARBA" id="ARBA00022729"/>
    </source>
</evidence>
<dbReference type="InterPro" id="IPR050490">
    <property type="entry name" value="Bact_solute-bd_prot1"/>
</dbReference>
<dbReference type="PANTHER" id="PTHR43649:SF33">
    <property type="entry name" value="POLYGALACTURONAN_RHAMNOGALACTURONAN-BINDING PROTEIN YTCQ"/>
    <property type="match status" value="1"/>
</dbReference>
<gene>
    <name evidence="3" type="ORF">H9647_01975</name>
</gene>
<accession>A0ABR8STN1</accession>
<dbReference type="Gene3D" id="3.40.190.10">
    <property type="entry name" value="Periplasmic binding protein-like II"/>
    <property type="match status" value="2"/>
</dbReference>
<dbReference type="RefSeq" id="WP_191797700.1">
    <property type="nucleotide sequence ID" value="NZ_JACSQL010000001.1"/>
</dbReference>
<dbReference type="Proteomes" id="UP000608071">
    <property type="component" value="Unassembled WGS sequence"/>
</dbReference>
<name>A0ABR8STN1_9BACL</name>
<comment type="caution">
    <text evidence="3">The sequence shown here is derived from an EMBL/GenBank/DDBJ whole genome shotgun (WGS) entry which is preliminary data.</text>
</comment>
<feature type="signal peptide" evidence="2">
    <location>
        <begin position="1"/>
        <end position="19"/>
    </location>
</feature>
<reference evidence="3 4" key="1">
    <citation type="submission" date="2020-08" db="EMBL/GenBank/DDBJ databases">
        <title>A Genomic Blueprint of the Chicken Gut Microbiome.</title>
        <authorList>
            <person name="Gilroy R."/>
            <person name="Ravi A."/>
            <person name="Getino M."/>
            <person name="Pursley I."/>
            <person name="Horton D.L."/>
            <person name="Alikhan N.-F."/>
            <person name="Baker D."/>
            <person name="Gharbi K."/>
            <person name="Hall N."/>
            <person name="Watson M."/>
            <person name="Adriaenssens E.M."/>
            <person name="Foster-Nyarko E."/>
            <person name="Jarju S."/>
            <person name="Secka A."/>
            <person name="Antonio M."/>
            <person name="Oren A."/>
            <person name="Chaudhuri R."/>
            <person name="La Ragione R.M."/>
            <person name="Hildebrand F."/>
            <person name="Pallen M.J."/>
        </authorList>
    </citation>
    <scope>NUCLEOTIDE SEQUENCE [LARGE SCALE GENOMIC DNA]</scope>
    <source>
        <strain evidence="3 4">Sa2BVA9</strain>
    </source>
</reference>
<dbReference type="EMBL" id="JACSQL010000001">
    <property type="protein sequence ID" value="MBD7966822.1"/>
    <property type="molecule type" value="Genomic_DNA"/>
</dbReference>
<sequence length="543" mass="61120">MKRVMSIMLGLVMTTGLLAGCSGTKEAEGPKPAEGEQAITEISLPIVDEAMTINYWRANDGKIASGNGFSDVKAYQEKEKRTGIKVNFTHPPLGQQKDQFNLLVTGNQLPDIIYYNWADVSGGPEKLLADVRIIKLNEYIDLYAPNLKKIIAEDEEVRKQISLDDGTIFMFPYLRTDSVKLNGTTGMILRQDWLDKLNLKAPTNIDEWYTVLKAFREQDPNGNGKKDELPFTANWGPGNMSKLNDFAPAFGVLAGFQLNGETIEYGPIQPGYKEFLTTMRKWYEEGLIDPEVMTNDGKAFDYKITNNQAGSYYGGVFSGMAKYLNMMAEKDPNFNLVGAPWAQDQNGVSRSTFRFDTKVLSYGEAITTSADKDKLKAIVQWMDYNYSPEGHDLFNFGIENESYTRNGDAIEFTDTILKNPDGLTYDQALASYALSIMDGPMNQDTRYLDALMTFDQQKEANSAWMQADYAMALPNLRKTEDEARKEAQIMGQVNTYVDEMVTKFILGDEPLTSYETFVETIKGMGIEEVTKIHQDAYARYQAR</sequence>
<dbReference type="PANTHER" id="PTHR43649">
    <property type="entry name" value="ARABINOSE-BINDING PROTEIN-RELATED"/>
    <property type="match status" value="1"/>
</dbReference>
<evidence type="ECO:0000313" key="3">
    <source>
        <dbReference type="EMBL" id="MBD7966822.1"/>
    </source>
</evidence>
<dbReference type="PROSITE" id="PS51257">
    <property type="entry name" value="PROKAR_LIPOPROTEIN"/>
    <property type="match status" value="1"/>
</dbReference>
<keyword evidence="4" id="KW-1185">Reference proteome</keyword>
<feature type="chain" id="PRO_5047445772" evidence="2">
    <location>
        <begin position="20"/>
        <end position="543"/>
    </location>
</feature>
<organism evidence="3 4">
    <name type="scientific">Paenibacillus gallinarum</name>
    <dbReference type="NCBI Taxonomy" id="2762232"/>
    <lineage>
        <taxon>Bacteria</taxon>
        <taxon>Bacillati</taxon>
        <taxon>Bacillota</taxon>
        <taxon>Bacilli</taxon>
        <taxon>Bacillales</taxon>
        <taxon>Paenibacillaceae</taxon>
        <taxon>Paenibacillus</taxon>
    </lineage>
</organism>